<protein>
    <submittedName>
        <fullName evidence="2">Uncharacterized protein</fullName>
    </submittedName>
</protein>
<feature type="transmembrane region" description="Helical" evidence="1">
    <location>
        <begin position="12"/>
        <end position="32"/>
    </location>
</feature>
<dbReference type="AlphaFoldDB" id="A0A9N9U8F7"/>
<comment type="caution">
    <text evidence="2">The sequence shown here is derived from an EMBL/GenBank/DDBJ whole genome shotgun (WGS) entry which is preliminary data.</text>
</comment>
<reference evidence="3" key="1">
    <citation type="submission" date="2019-06" db="EMBL/GenBank/DDBJ databases">
        <authorList>
            <person name="Broberg M."/>
        </authorList>
    </citation>
    <scope>NUCLEOTIDE SEQUENCE [LARGE SCALE GENOMIC DNA]</scope>
</reference>
<organism evidence="2 3">
    <name type="scientific">Clonostachys byssicola</name>
    <dbReference type="NCBI Taxonomy" id="160290"/>
    <lineage>
        <taxon>Eukaryota</taxon>
        <taxon>Fungi</taxon>
        <taxon>Dikarya</taxon>
        <taxon>Ascomycota</taxon>
        <taxon>Pezizomycotina</taxon>
        <taxon>Sordariomycetes</taxon>
        <taxon>Hypocreomycetidae</taxon>
        <taxon>Hypocreales</taxon>
        <taxon>Bionectriaceae</taxon>
        <taxon>Clonostachys</taxon>
    </lineage>
</organism>
<keyword evidence="1" id="KW-0812">Transmembrane</keyword>
<evidence type="ECO:0000256" key="1">
    <source>
        <dbReference type="SAM" id="Phobius"/>
    </source>
</evidence>
<keyword evidence="1" id="KW-1133">Transmembrane helix</keyword>
<name>A0A9N9U8F7_9HYPO</name>
<proteinExistence type="predicted"/>
<accession>A0A9N9U8F7</accession>
<keyword evidence="3" id="KW-1185">Reference proteome</keyword>
<keyword evidence="1" id="KW-0472">Membrane</keyword>
<dbReference type="Proteomes" id="UP000754883">
    <property type="component" value="Unassembled WGS sequence"/>
</dbReference>
<evidence type="ECO:0000313" key="3">
    <source>
        <dbReference type="Proteomes" id="UP000754883"/>
    </source>
</evidence>
<reference evidence="2 3" key="2">
    <citation type="submission" date="2021-10" db="EMBL/GenBank/DDBJ databases">
        <authorList>
            <person name="Piombo E."/>
        </authorList>
    </citation>
    <scope>NUCLEOTIDE SEQUENCE [LARGE SCALE GENOMIC DNA]</scope>
</reference>
<sequence>MRFRKPMFRDILLAARYVGKIACSIGLVSWIIPLSIKPFRHNTHKIMEAEEEPIRTSNILDRKGDKV</sequence>
<gene>
    <name evidence="2" type="ORF">CBYS24578_00009243</name>
</gene>
<dbReference type="EMBL" id="CABFNO020001300">
    <property type="protein sequence ID" value="CAG9978548.1"/>
    <property type="molecule type" value="Genomic_DNA"/>
</dbReference>
<evidence type="ECO:0000313" key="2">
    <source>
        <dbReference type="EMBL" id="CAG9978548.1"/>
    </source>
</evidence>